<feature type="compositionally biased region" description="Basic residues" evidence="1">
    <location>
        <begin position="12"/>
        <end position="21"/>
    </location>
</feature>
<evidence type="ECO:0000256" key="1">
    <source>
        <dbReference type="SAM" id="MobiDB-lite"/>
    </source>
</evidence>
<proteinExistence type="predicted"/>
<keyword evidence="2" id="KW-0472">Membrane</keyword>
<evidence type="ECO:0008006" key="5">
    <source>
        <dbReference type="Google" id="ProtNLM"/>
    </source>
</evidence>
<accession>A0A2N0X4Z3</accession>
<dbReference type="EMBL" id="PJAF01000045">
    <property type="protein sequence ID" value="PKF67772.1"/>
    <property type="molecule type" value="Genomic_DNA"/>
</dbReference>
<feature type="region of interest" description="Disordered" evidence="1">
    <location>
        <begin position="1"/>
        <end position="23"/>
    </location>
</feature>
<name>A0A2N0X4Z3_9CORY</name>
<comment type="caution">
    <text evidence="3">The sequence shown here is derived from an EMBL/GenBank/DDBJ whole genome shotgun (WGS) entry which is preliminary data.</text>
</comment>
<dbReference type="Pfam" id="PF11271">
    <property type="entry name" value="PorA"/>
    <property type="match status" value="1"/>
</dbReference>
<evidence type="ECO:0000256" key="2">
    <source>
        <dbReference type="SAM" id="Phobius"/>
    </source>
</evidence>
<protein>
    <recommendedName>
        <fullName evidence="5">DUF3068 domain-containing protein</fullName>
    </recommendedName>
</protein>
<keyword evidence="2" id="KW-0812">Transmembrane</keyword>
<dbReference type="STRING" id="1121365.GCA_000375365_00554"/>
<evidence type="ECO:0000313" key="3">
    <source>
        <dbReference type="EMBL" id="PKF67772.1"/>
    </source>
</evidence>
<evidence type="ECO:0000313" key="4">
    <source>
        <dbReference type="Proteomes" id="UP000233249"/>
    </source>
</evidence>
<sequence>MRYPSGPGCAGIRRRRHRSHPSGRITVTGTRKWLIALVAAAIALTISGDVIPRAILASMKKLDVEASATFRTKPSRALVLDARAWRDRAPGDCPELRCYQTTEEVTETTEVRVGAAEDPKEAIITARSELGRARWEDTVRVTRHSTFPVLEPNGEVTWEGTLAGVLTGRATGEFAREGLHYRFPSTTEQKSYPYFDPWSLQSAPIDYVDKSQHYFLYHQDVAPVALTPDSPTLLRAEPLSGPAGAFYSPEEIATLGIQGREPVTLTPYYAVNRTLTVEPASGEIIDKREHRVVVLARSAEEAHKTAVEEPEGRVLYRADTSWDDATVATQEAKANRVVDTQQRMAVLSWVSKALRLVVALAAVVLLIRRGRAR</sequence>
<reference evidence="3 4" key="1">
    <citation type="submission" date="2017-12" db="EMBL/GenBank/DDBJ databases">
        <title>Corynebacterium mastitidis 16-1433 Genome.</title>
        <authorList>
            <person name="Gulvik C.A."/>
        </authorList>
    </citation>
    <scope>NUCLEOTIDE SEQUENCE [LARGE SCALE GENOMIC DNA]</scope>
    <source>
        <strain evidence="3 4">16-1433</strain>
    </source>
</reference>
<dbReference type="AlphaFoldDB" id="A0A2N0X4Z3"/>
<keyword evidence="2" id="KW-1133">Transmembrane helix</keyword>
<gene>
    <name evidence="3" type="ORF">CXB45_10570</name>
</gene>
<dbReference type="Proteomes" id="UP000233249">
    <property type="component" value="Unassembled WGS sequence"/>
</dbReference>
<organism evidence="3 4">
    <name type="scientific">Corynebacterium mastitidis</name>
    <dbReference type="NCBI Taxonomy" id="161890"/>
    <lineage>
        <taxon>Bacteria</taxon>
        <taxon>Bacillati</taxon>
        <taxon>Actinomycetota</taxon>
        <taxon>Actinomycetes</taxon>
        <taxon>Mycobacteriales</taxon>
        <taxon>Corynebacteriaceae</taxon>
        <taxon>Corynebacterium</taxon>
    </lineage>
</organism>
<feature type="transmembrane region" description="Helical" evidence="2">
    <location>
        <begin position="346"/>
        <end position="367"/>
    </location>
</feature>
<dbReference type="InterPro" id="IPR021424">
    <property type="entry name" value="PorA"/>
</dbReference>